<feature type="domain" description="TACO1/YebC-like N-terminal" evidence="8">
    <location>
        <begin position="5"/>
        <end position="76"/>
    </location>
</feature>
<comment type="caution">
    <text evidence="9">The sequence shown here is derived from an EMBL/GenBank/DDBJ whole genome shotgun (WGS) entry which is preliminary data.</text>
</comment>
<dbReference type="GO" id="GO:0006355">
    <property type="term" value="P:regulation of DNA-templated transcription"/>
    <property type="evidence" value="ECO:0007669"/>
    <property type="project" value="UniProtKB-UniRule"/>
</dbReference>
<accession>A0A7V3RGZ0</accession>
<dbReference type="NCBIfam" id="NF009044">
    <property type="entry name" value="PRK12378.1"/>
    <property type="match status" value="1"/>
</dbReference>
<dbReference type="GO" id="GO:0005829">
    <property type="term" value="C:cytosol"/>
    <property type="evidence" value="ECO:0007669"/>
    <property type="project" value="TreeGrafter"/>
</dbReference>
<evidence type="ECO:0000256" key="1">
    <source>
        <dbReference type="ARBA" id="ARBA00008724"/>
    </source>
</evidence>
<evidence type="ECO:0000259" key="7">
    <source>
        <dbReference type="Pfam" id="PF01709"/>
    </source>
</evidence>
<evidence type="ECO:0000256" key="4">
    <source>
        <dbReference type="ARBA" id="ARBA00023125"/>
    </source>
</evidence>
<gene>
    <name evidence="9" type="ORF">ENX68_02945</name>
</gene>
<dbReference type="EMBL" id="DTOZ01000075">
    <property type="protein sequence ID" value="HGE77944.1"/>
    <property type="molecule type" value="Genomic_DNA"/>
</dbReference>
<dbReference type="SUPFAM" id="SSF75625">
    <property type="entry name" value="YebC-like"/>
    <property type="match status" value="1"/>
</dbReference>
<dbReference type="HAMAP" id="MF_00693">
    <property type="entry name" value="Transcrip_reg_TACO1"/>
    <property type="match status" value="1"/>
</dbReference>
<dbReference type="Gene3D" id="1.10.10.200">
    <property type="match status" value="1"/>
</dbReference>
<evidence type="ECO:0000313" key="9">
    <source>
        <dbReference type="EMBL" id="HGE77944.1"/>
    </source>
</evidence>
<name>A0A7V3RGZ0_UNCW3</name>
<evidence type="ECO:0000256" key="6">
    <source>
        <dbReference type="HAMAP-Rule" id="MF_00693"/>
    </source>
</evidence>
<dbReference type="PANTHER" id="PTHR12532:SF6">
    <property type="entry name" value="TRANSCRIPTIONAL REGULATORY PROTEIN YEBC-RELATED"/>
    <property type="match status" value="1"/>
</dbReference>
<proteinExistence type="inferred from homology"/>
<dbReference type="InterPro" id="IPR026564">
    <property type="entry name" value="Transcrip_reg_TACO1-like_dom3"/>
</dbReference>
<keyword evidence="4 6" id="KW-0238">DNA-binding</keyword>
<organism evidence="9">
    <name type="scientific">candidate division WOR-3 bacterium</name>
    <dbReference type="NCBI Taxonomy" id="2052148"/>
    <lineage>
        <taxon>Bacteria</taxon>
        <taxon>Bacteria division WOR-3</taxon>
    </lineage>
</organism>
<dbReference type="AlphaFoldDB" id="A0A7V3RGZ0"/>
<evidence type="ECO:0000256" key="5">
    <source>
        <dbReference type="ARBA" id="ARBA00023163"/>
    </source>
</evidence>
<feature type="domain" description="TACO1/YebC-like second and third" evidence="7">
    <location>
        <begin position="83"/>
        <end position="238"/>
    </location>
</feature>
<dbReference type="Pfam" id="PF01709">
    <property type="entry name" value="Transcrip_reg"/>
    <property type="match status" value="1"/>
</dbReference>
<dbReference type="InterPro" id="IPR048300">
    <property type="entry name" value="TACO1_YebC-like_2nd/3rd_dom"/>
</dbReference>
<dbReference type="PANTHER" id="PTHR12532">
    <property type="entry name" value="TRANSLATIONAL ACTIVATOR OF CYTOCHROME C OXIDASE 1"/>
    <property type="match status" value="1"/>
</dbReference>
<dbReference type="InterPro" id="IPR049083">
    <property type="entry name" value="TACO1_YebC_N"/>
</dbReference>
<dbReference type="Pfam" id="PF20772">
    <property type="entry name" value="TACO1_YebC_N"/>
    <property type="match status" value="1"/>
</dbReference>
<evidence type="ECO:0000256" key="2">
    <source>
        <dbReference type="ARBA" id="ARBA00022490"/>
    </source>
</evidence>
<dbReference type="FunFam" id="1.10.10.200:FF:000002">
    <property type="entry name" value="Probable transcriptional regulatory protein CLM62_37755"/>
    <property type="match status" value="1"/>
</dbReference>
<keyword evidence="3 6" id="KW-0805">Transcription regulation</keyword>
<evidence type="ECO:0000259" key="8">
    <source>
        <dbReference type="Pfam" id="PF20772"/>
    </source>
</evidence>
<dbReference type="InterPro" id="IPR029072">
    <property type="entry name" value="YebC-like"/>
</dbReference>
<dbReference type="NCBIfam" id="TIGR01033">
    <property type="entry name" value="YebC/PmpR family DNA-binding transcriptional regulator"/>
    <property type="match status" value="1"/>
</dbReference>
<reference evidence="9" key="1">
    <citation type="journal article" date="2020" name="mSystems">
        <title>Genome- and Community-Level Interaction Insights into Carbon Utilization and Element Cycling Functions of Hydrothermarchaeota in Hydrothermal Sediment.</title>
        <authorList>
            <person name="Zhou Z."/>
            <person name="Liu Y."/>
            <person name="Xu W."/>
            <person name="Pan J."/>
            <person name="Luo Z.H."/>
            <person name="Li M."/>
        </authorList>
    </citation>
    <scope>NUCLEOTIDE SEQUENCE [LARGE SCALE GENOMIC DNA]</scope>
    <source>
        <strain evidence="9">SpSt-961</strain>
    </source>
</reference>
<sequence>MSGHSKWAKIKRKKATTDAARGRLFTKLIREITIAARQGGGDPNSNPRLRTAIEEARAANMPNENIERAIKRGTGQLDGGQALEEVVYEGYGPNGVALLIEAVTDNRNRTTSEIKHILSRHNGSLGTQGSVAWQFQTRGIITIDAKKYDEDTVLSLALEGGALDVKTEDNTYQVITTPEVFHKVKEIFKNNNIEILSSEITKIPQNTIPLNEKDAEKVLKLFEALDELDDVQHVYSNFDIPDEIMEKISNQGN</sequence>
<dbReference type="InterPro" id="IPR017856">
    <property type="entry name" value="Integrase-like_N"/>
</dbReference>
<protein>
    <recommendedName>
        <fullName evidence="6">Probable transcriptional regulatory protein ENX68_02945</fullName>
    </recommendedName>
</protein>
<dbReference type="InterPro" id="IPR002876">
    <property type="entry name" value="Transcrip_reg_TACO1-like"/>
</dbReference>
<comment type="subcellular location">
    <subcellularLocation>
        <location evidence="6">Cytoplasm</location>
    </subcellularLocation>
</comment>
<evidence type="ECO:0000256" key="3">
    <source>
        <dbReference type="ARBA" id="ARBA00023015"/>
    </source>
</evidence>
<keyword evidence="5 6" id="KW-0804">Transcription</keyword>
<dbReference type="NCBIfam" id="NF001030">
    <property type="entry name" value="PRK00110.1"/>
    <property type="match status" value="1"/>
</dbReference>
<dbReference type="GO" id="GO:0003677">
    <property type="term" value="F:DNA binding"/>
    <property type="evidence" value="ECO:0007669"/>
    <property type="project" value="UniProtKB-UniRule"/>
</dbReference>
<comment type="similarity">
    <text evidence="1 6">Belongs to the TACO1 family.</text>
</comment>
<dbReference type="Gene3D" id="3.30.70.980">
    <property type="match status" value="2"/>
</dbReference>
<keyword evidence="2 6" id="KW-0963">Cytoplasm</keyword>